<protein>
    <submittedName>
        <fullName evidence="1">Uncharacterized protein</fullName>
    </submittedName>
</protein>
<organism evidence="1 2">
    <name type="scientific">Pseudoroseomonas cervicalis ATCC 49957</name>
    <dbReference type="NCBI Taxonomy" id="525371"/>
    <lineage>
        <taxon>Bacteria</taxon>
        <taxon>Pseudomonadati</taxon>
        <taxon>Pseudomonadota</taxon>
        <taxon>Alphaproteobacteria</taxon>
        <taxon>Acetobacterales</taxon>
        <taxon>Roseomonadaceae</taxon>
        <taxon>Roseomonas</taxon>
    </lineage>
</organism>
<evidence type="ECO:0000313" key="1">
    <source>
        <dbReference type="EMBL" id="EFH09016.1"/>
    </source>
</evidence>
<keyword evidence="2" id="KW-1185">Reference proteome</keyword>
<dbReference type="HOGENOM" id="CLU_2660573_0_0_5"/>
<dbReference type="AlphaFoldDB" id="D5RUJ9"/>
<accession>D5RUJ9</accession>
<evidence type="ECO:0000313" key="2">
    <source>
        <dbReference type="Proteomes" id="UP000005324"/>
    </source>
</evidence>
<proteinExistence type="predicted"/>
<reference evidence="1 2" key="1">
    <citation type="submission" date="2010-04" db="EMBL/GenBank/DDBJ databases">
        <authorList>
            <person name="Qin X."/>
            <person name="Bachman B."/>
            <person name="Battles P."/>
            <person name="Bell A."/>
            <person name="Bess C."/>
            <person name="Bickham C."/>
            <person name="Chaboub L."/>
            <person name="Chen D."/>
            <person name="Coyle M."/>
            <person name="Deiros D.R."/>
            <person name="Dinh H."/>
            <person name="Forbes L."/>
            <person name="Fowler G."/>
            <person name="Francisco L."/>
            <person name="Fu Q."/>
            <person name="Gubbala S."/>
            <person name="Hale W."/>
            <person name="Han Y."/>
            <person name="Hemphill L."/>
            <person name="Highlander S.K."/>
            <person name="Hirani K."/>
            <person name="Hogues M."/>
            <person name="Jackson L."/>
            <person name="Jakkamsetti A."/>
            <person name="Javaid M."/>
            <person name="Jiang H."/>
            <person name="Korchina V."/>
            <person name="Kovar C."/>
            <person name="Lara F."/>
            <person name="Lee S."/>
            <person name="Mata R."/>
            <person name="Mathew T."/>
            <person name="Moen C."/>
            <person name="Morales K."/>
            <person name="Munidasa M."/>
            <person name="Nazareth L."/>
            <person name="Ngo R."/>
            <person name="Nguyen L."/>
            <person name="Okwuonu G."/>
            <person name="Ongeri F."/>
            <person name="Patil S."/>
            <person name="Petrosino J."/>
            <person name="Pham C."/>
            <person name="Pham P."/>
            <person name="Pu L.-L."/>
            <person name="Puazo M."/>
            <person name="Raj R."/>
            <person name="Reid J."/>
            <person name="Rouhana J."/>
            <person name="Saada N."/>
            <person name="Shang Y."/>
            <person name="Simmons D."/>
            <person name="Thornton R."/>
            <person name="Warren J."/>
            <person name="Weissenberger G."/>
            <person name="Zhang J."/>
            <person name="Zhang L."/>
            <person name="Zhou C."/>
            <person name="Zhu D."/>
            <person name="Muzny D."/>
            <person name="Worley K."/>
            <person name="Gibbs R."/>
        </authorList>
    </citation>
    <scope>NUCLEOTIDE SEQUENCE [LARGE SCALE GENOMIC DNA]</scope>
    <source>
        <strain evidence="1 2">ATCC 49957</strain>
    </source>
</reference>
<sequence length="75" mass="7377">ASGEPAVPCVPIVPVPPAAPPVWAIAAGAAISAAARAKAVVVDRMLVSLLGLDPCHGVSARKNGGHAVMFSGRAQ</sequence>
<gene>
    <name evidence="1" type="ORF">HMPREF0731_4761</name>
</gene>
<feature type="non-terminal residue" evidence="1">
    <location>
        <position position="1"/>
    </location>
</feature>
<comment type="caution">
    <text evidence="1">The sequence shown here is derived from an EMBL/GenBank/DDBJ whole genome shotgun (WGS) entry which is preliminary data.</text>
</comment>
<dbReference type="EMBL" id="ADVL01001008">
    <property type="protein sequence ID" value="EFH09016.1"/>
    <property type="molecule type" value="Genomic_DNA"/>
</dbReference>
<name>D5RUJ9_9PROT</name>
<dbReference type="Proteomes" id="UP000005324">
    <property type="component" value="Unassembled WGS sequence"/>
</dbReference>